<evidence type="ECO:0000313" key="3">
    <source>
        <dbReference type="Proteomes" id="UP001241656"/>
    </source>
</evidence>
<dbReference type="Proteomes" id="UP001241656">
    <property type="component" value="Chromosome"/>
</dbReference>
<protein>
    <recommendedName>
        <fullName evidence="4">DUF4435 domain-containing protein</fullName>
    </recommendedName>
</protein>
<evidence type="ECO:0000313" key="2">
    <source>
        <dbReference type="EMBL" id="WHF52798.1"/>
    </source>
</evidence>
<name>A0ABY8RFP1_9FLAO</name>
<organism evidence="2 3">
    <name type="scientific">Chryseobacterium gotjawalense</name>
    <dbReference type="NCBI Taxonomy" id="3042315"/>
    <lineage>
        <taxon>Bacteria</taxon>
        <taxon>Pseudomonadati</taxon>
        <taxon>Bacteroidota</taxon>
        <taxon>Flavobacteriia</taxon>
        <taxon>Flavobacteriales</taxon>
        <taxon>Weeksellaceae</taxon>
        <taxon>Chryseobacterium group</taxon>
        <taxon>Chryseobacterium</taxon>
    </lineage>
</organism>
<dbReference type="EMBL" id="CP124855">
    <property type="protein sequence ID" value="WHF52798.1"/>
    <property type="molecule type" value="Genomic_DNA"/>
</dbReference>
<accession>A0ABY8RFP1</accession>
<feature type="coiled-coil region" evidence="1">
    <location>
        <begin position="282"/>
        <end position="309"/>
    </location>
</feature>
<evidence type="ECO:0008006" key="4">
    <source>
        <dbReference type="Google" id="ProtNLM"/>
    </source>
</evidence>
<keyword evidence="1" id="KW-0175">Coiled coil</keyword>
<sequence length="310" mass="36675">MKCFVIMPFSETSHSVDGKTQVIKSDEWTYIFTEWIKKAVESYKDEKIVCERSKTIQGNFIKGIINDIYNSEIAIVDLTGQKPNVYYELGIRHSLRLGTIIITQDFNALPSDLRSYYCFSYSYSDKSHDYDKFFAEFEKNLHKQIDSLLANINQSDNPVSDFLNLKHYNQVKEKEKQSKILLKIINQLHFHLVYVIGKFKAELTDKEECIQKPKLFFTFLDFGYMDNTISQIFNLEFDSFDSQDIENLQSYYLNFRKELYHIHQYWEGTRVNMGSSNIEKLMERLENFLKTSQQKLDDLESLKKKIITES</sequence>
<proteinExistence type="predicted"/>
<dbReference type="RefSeq" id="WP_282906060.1">
    <property type="nucleotide sequence ID" value="NZ_CP124855.1"/>
</dbReference>
<evidence type="ECO:0000256" key="1">
    <source>
        <dbReference type="SAM" id="Coils"/>
    </source>
</evidence>
<gene>
    <name evidence="2" type="ORF">QGN23_05845</name>
</gene>
<keyword evidence="3" id="KW-1185">Reference proteome</keyword>
<reference evidence="2 3" key="1">
    <citation type="submission" date="2023-05" db="EMBL/GenBank/DDBJ databases">
        <title>Genomic insight into Chryseobacterium sp. wdc7 isolated forest soil (Gotjawal).</title>
        <authorList>
            <person name="Park S.-J."/>
        </authorList>
    </citation>
    <scope>NUCLEOTIDE SEQUENCE [LARGE SCALE GENOMIC DNA]</scope>
    <source>
        <strain evidence="3">wdc7</strain>
    </source>
</reference>